<dbReference type="Gene3D" id="3.40.80.10">
    <property type="entry name" value="Peptidoglycan recognition protein-like"/>
    <property type="match status" value="1"/>
</dbReference>
<dbReference type="GO" id="GO:0008745">
    <property type="term" value="F:N-acetylmuramoyl-L-alanine amidase activity"/>
    <property type="evidence" value="ECO:0007669"/>
    <property type="project" value="UniProtKB-EC"/>
</dbReference>
<protein>
    <recommendedName>
        <fullName evidence="11">1,6-anhydro-N-acetylmuramyl-L-alanine amidase AmpD</fullName>
        <ecNumber evidence="5">3.5.1.28</ecNumber>
    </recommendedName>
    <alternativeName>
        <fullName evidence="12">N-acetylmuramoyl-L-alanine amidase</fullName>
    </alternativeName>
</protein>
<comment type="similarity">
    <text evidence="4">Belongs to the N-acetylmuramoyl-L-alanine amidase 2 family.</text>
</comment>
<evidence type="ECO:0000313" key="15">
    <source>
        <dbReference type="Proteomes" id="UP000250086"/>
    </source>
</evidence>
<evidence type="ECO:0000256" key="11">
    <source>
        <dbReference type="ARBA" id="ARBA00039257"/>
    </source>
</evidence>
<evidence type="ECO:0000256" key="12">
    <source>
        <dbReference type="ARBA" id="ARBA00042615"/>
    </source>
</evidence>
<evidence type="ECO:0000256" key="4">
    <source>
        <dbReference type="ARBA" id="ARBA00007553"/>
    </source>
</evidence>
<keyword evidence="10" id="KW-0961">Cell wall biogenesis/degradation</keyword>
<evidence type="ECO:0000256" key="3">
    <source>
        <dbReference type="ARBA" id="ARBA00004496"/>
    </source>
</evidence>
<evidence type="ECO:0000256" key="10">
    <source>
        <dbReference type="ARBA" id="ARBA00023316"/>
    </source>
</evidence>
<dbReference type="PANTHER" id="PTHR30417">
    <property type="entry name" value="N-ACETYLMURAMOYL-L-ALANINE AMIDASE AMID"/>
    <property type="match status" value="1"/>
</dbReference>
<dbReference type="InterPro" id="IPR002502">
    <property type="entry name" value="Amidase_domain"/>
</dbReference>
<dbReference type="InterPro" id="IPR036505">
    <property type="entry name" value="Amidase/PGRP_sf"/>
</dbReference>
<dbReference type="Pfam" id="PF01510">
    <property type="entry name" value="Amidase_2"/>
    <property type="match status" value="1"/>
</dbReference>
<evidence type="ECO:0000259" key="13">
    <source>
        <dbReference type="SMART" id="SM00644"/>
    </source>
</evidence>
<dbReference type="CDD" id="cd06583">
    <property type="entry name" value="PGRP"/>
    <property type="match status" value="1"/>
</dbReference>
<comment type="cofactor">
    <cofactor evidence="2">
        <name>Zn(2+)</name>
        <dbReference type="ChEBI" id="CHEBI:29105"/>
    </cofactor>
</comment>
<organism evidence="14 15">
    <name type="scientific">Anaerobiospirillum thomasii</name>
    <dbReference type="NCBI Taxonomy" id="179995"/>
    <lineage>
        <taxon>Bacteria</taxon>
        <taxon>Pseudomonadati</taxon>
        <taxon>Pseudomonadota</taxon>
        <taxon>Gammaproteobacteria</taxon>
        <taxon>Aeromonadales</taxon>
        <taxon>Succinivibrionaceae</taxon>
        <taxon>Anaerobiospirillum</taxon>
    </lineage>
</organism>
<dbReference type="InterPro" id="IPR051206">
    <property type="entry name" value="NAMLAA_amidase_2"/>
</dbReference>
<dbReference type="PANTHER" id="PTHR30417:SF4">
    <property type="entry name" value="1,6-ANHYDRO-N-ACETYLMURAMYL-L-ALANINE AMIDASE AMPD"/>
    <property type="match status" value="1"/>
</dbReference>
<proteinExistence type="inferred from homology"/>
<evidence type="ECO:0000256" key="6">
    <source>
        <dbReference type="ARBA" id="ARBA00022490"/>
    </source>
</evidence>
<reference evidence="14 15" key="1">
    <citation type="submission" date="2018-06" db="EMBL/GenBank/DDBJ databases">
        <authorList>
            <consortium name="Pathogen Informatics"/>
            <person name="Doyle S."/>
        </authorList>
    </citation>
    <scope>NUCLEOTIDE SEQUENCE [LARGE SCALE GENOMIC DNA]</scope>
    <source>
        <strain evidence="14 15">NCTC13093</strain>
    </source>
</reference>
<accession>A0A2X0V3U2</accession>
<dbReference type="GO" id="GO:0009254">
    <property type="term" value="P:peptidoglycan turnover"/>
    <property type="evidence" value="ECO:0007669"/>
    <property type="project" value="TreeGrafter"/>
</dbReference>
<name>A0A2X0V3U2_9GAMM</name>
<evidence type="ECO:0000313" key="14">
    <source>
        <dbReference type="EMBL" id="SPT68805.1"/>
    </source>
</evidence>
<evidence type="ECO:0000256" key="5">
    <source>
        <dbReference type="ARBA" id="ARBA00011901"/>
    </source>
</evidence>
<dbReference type="Proteomes" id="UP000250086">
    <property type="component" value="Unassembled WGS sequence"/>
</dbReference>
<keyword evidence="15" id="KW-1185">Reference proteome</keyword>
<evidence type="ECO:0000256" key="9">
    <source>
        <dbReference type="ARBA" id="ARBA00022833"/>
    </source>
</evidence>
<gene>
    <name evidence="14" type="primary">ampD</name>
    <name evidence="14" type="ORF">NCTC13093_00143</name>
</gene>
<dbReference type="SMART" id="SM00644">
    <property type="entry name" value="Ami_2"/>
    <property type="match status" value="1"/>
</dbReference>
<dbReference type="OrthoDB" id="9794842at2"/>
<evidence type="ECO:0000256" key="1">
    <source>
        <dbReference type="ARBA" id="ARBA00001561"/>
    </source>
</evidence>
<comment type="catalytic activity">
    <reaction evidence="1">
        <text>Hydrolyzes the link between N-acetylmuramoyl residues and L-amino acid residues in certain cell-wall glycopeptides.</text>
        <dbReference type="EC" id="3.5.1.28"/>
    </reaction>
</comment>
<dbReference type="GO" id="GO:0046872">
    <property type="term" value="F:metal ion binding"/>
    <property type="evidence" value="ECO:0007669"/>
    <property type="project" value="UniProtKB-KW"/>
</dbReference>
<dbReference type="GO" id="GO:0009253">
    <property type="term" value="P:peptidoglycan catabolic process"/>
    <property type="evidence" value="ECO:0007669"/>
    <property type="project" value="InterPro"/>
</dbReference>
<dbReference type="GO" id="GO:0005737">
    <property type="term" value="C:cytoplasm"/>
    <property type="evidence" value="ECO:0007669"/>
    <property type="project" value="UniProtKB-SubCell"/>
</dbReference>
<keyword evidence="7" id="KW-0479">Metal-binding</keyword>
<keyword evidence="6" id="KW-0963">Cytoplasm</keyword>
<keyword evidence="9" id="KW-0862">Zinc</keyword>
<keyword evidence="8 14" id="KW-0378">Hydrolase</keyword>
<dbReference type="EC" id="3.5.1.28" evidence="5"/>
<sequence>MRIKAGWLEGVRQVPTPFFNRRPCPLDISLIVIHCIALPPKTFGTPYVDQLFCGTLNKNDHPYFVDIADLELSTHVFIDRHGRITQYVSFLDRAYHAGRSCYNGKKECNDYSVGIELEGYDDCPYTIEQYSTLKEVIAALKDNYSAIGNNIAGHNEIAPLRKTDPGPAFDFSQVR</sequence>
<dbReference type="NCBIfam" id="NF008758">
    <property type="entry name" value="PRK11789.1"/>
    <property type="match status" value="1"/>
</dbReference>
<dbReference type="AlphaFoldDB" id="A0A2X0V3U2"/>
<dbReference type="GO" id="GO:0071555">
    <property type="term" value="P:cell wall organization"/>
    <property type="evidence" value="ECO:0007669"/>
    <property type="project" value="UniProtKB-KW"/>
</dbReference>
<feature type="domain" description="N-acetylmuramoyl-L-alanine amidase" evidence="13">
    <location>
        <begin position="16"/>
        <end position="166"/>
    </location>
</feature>
<evidence type="ECO:0000256" key="7">
    <source>
        <dbReference type="ARBA" id="ARBA00022723"/>
    </source>
</evidence>
<evidence type="ECO:0000256" key="2">
    <source>
        <dbReference type="ARBA" id="ARBA00001947"/>
    </source>
</evidence>
<evidence type="ECO:0000256" key="8">
    <source>
        <dbReference type="ARBA" id="ARBA00022801"/>
    </source>
</evidence>
<dbReference type="RefSeq" id="WP_113743019.1">
    <property type="nucleotide sequence ID" value="NZ_UAPU01000005.1"/>
</dbReference>
<dbReference type="SUPFAM" id="SSF55846">
    <property type="entry name" value="N-acetylmuramoyl-L-alanine amidase-like"/>
    <property type="match status" value="1"/>
</dbReference>
<comment type="subcellular location">
    <subcellularLocation>
        <location evidence="3">Cytoplasm</location>
    </subcellularLocation>
</comment>
<dbReference type="EMBL" id="UAPV01000001">
    <property type="protein sequence ID" value="SPT68805.1"/>
    <property type="molecule type" value="Genomic_DNA"/>
</dbReference>